<dbReference type="Proteomes" id="UP001634007">
    <property type="component" value="Unassembled WGS sequence"/>
</dbReference>
<evidence type="ECO:0000313" key="3">
    <source>
        <dbReference type="Proteomes" id="UP001634007"/>
    </source>
</evidence>
<comment type="caution">
    <text evidence="2">The sequence shown here is derived from an EMBL/GenBank/DDBJ whole genome shotgun (WGS) entry which is preliminary data.</text>
</comment>
<name>A0ABD3J2H8_EUCGL</name>
<dbReference type="EMBL" id="JBJKBG010000009">
    <property type="protein sequence ID" value="KAL3721726.1"/>
    <property type="molecule type" value="Genomic_DNA"/>
</dbReference>
<organism evidence="2 3">
    <name type="scientific">Eucalyptus globulus</name>
    <name type="common">Tasmanian blue gum</name>
    <dbReference type="NCBI Taxonomy" id="34317"/>
    <lineage>
        <taxon>Eukaryota</taxon>
        <taxon>Viridiplantae</taxon>
        <taxon>Streptophyta</taxon>
        <taxon>Embryophyta</taxon>
        <taxon>Tracheophyta</taxon>
        <taxon>Spermatophyta</taxon>
        <taxon>Magnoliopsida</taxon>
        <taxon>eudicotyledons</taxon>
        <taxon>Gunneridae</taxon>
        <taxon>Pentapetalae</taxon>
        <taxon>rosids</taxon>
        <taxon>malvids</taxon>
        <taxon>Myrtales</taxon>
        <taxon>Myrtaceae</taxon>
        <taxon>Myrtoideae</taxon>
        <taxon>Eucalypteae</taxon>
        <taxon>Eucalyptus</taxon>
    </lineage>
</organism>
<feature type="region of interest" description="Disordered" evidence="1">
    <location>
        <begin position="22"/>
        <end position="58"/>
    </location>
</feature>
<evidence type="ECO:0000313" key="2">
    <source>
        <dbReference type="EMBL" id="KAL3721726.1"/>
    </source>
</evidence>
<evidence type="ECO:0000256" key="1">
    <source>
        <dbReference type="SAM" id="MobiDB-lite"/>
    </source>
</evidence>
<feature type="compositionally biased region" description="Polar residues" evidence="1">
    <location>
        <begin position="41"/>
        <end position="54"/>
    </location>
</feature>
<accession>A0ABD3J2H8</accession>
<proteinExistence type="predicted"/>
<reference evidence="2 3" key="1">
    <citation type="submission" date="2024-11" db="EMBL/GenBank/DDBJ databases">
        <title>Chromosome-level genome assembly of Eucalyptus globulus Labill. provides insights into its genome evolution.</title>
        <authorList>
            <person name="Li X."/>
        </authorList>
    </citation>
    <scope>NUCLEOTIDE SEQUENCE [LARGE SCALE GENOMIC DNA]</scope>
    <source>
        <strain evidence="2">CL2024</strain>
        <tissue evidence="2">Fresh tender leaves</tissue>
    </source>
</reference>
<sequence>MSIEALAMAGVDHAKCGIEWQDFDADADPPPLHLLDEENDASNSTADAQGNRQRSLGIDEDRRMKLKMLGWAKYVAFMYGIALEPKRKEGRPR</sequence>
<keyword evidence="3" id="KW-1185">Reference proteome</keyword>
<protein>
    <submittedName>
        <fullName evidence="2">Uncharacterized protein</fullName>
    </submittedName>
</protein>
<dbReference type="AlphaFoldDB" id="A0ABD3J2H8"/>
<gene>
    <name evidence="2" type="ORF">ACJRO7_034121</name>
</gene>